<dbReference type="EMBL" id="DS546490">
    <property type="protein sequence ID" value="EDQ48390.1"/>
    <property type="molecule type" value="Genomic_DNA"/>
</dbReference>
<dbReference type="AlphaFoldDB" id="A9U7G3"/>
<feature type="compositionally biased region" description="Basic and acidic residues" evidence="1">
    <location>
        <begin position="259"/>
        <end position="268"/>
    </location>
</feature>
<protein>
    <submittedName>
        <fullName evidence="2">Predicted protein</fullName>
    </submittedName>
</protein>
<feature type="non-terminal residue" evidence="2">
    <location>
        <position position="1"/>
    </location>
</feature>
<feature type="region of interest" description="Disordered" evidence="1">
    <location>
        <begin position="225"/>
        <end position="271"/>
    </location>
</feature>
<name>A9U7G3_PHYPA</name>
<feature type="compositionally biased region" description="Basic and acidic residues" evidence="1">
    <location>
        <begin position="146"/>
        <end position="181"/>
    </location>
</feature>
<accession>A9U7G3</accession>
<feature type="compositionally biased region" description="Acidic residues" evidence="1">
    <location>
        <begin position="233"/>
        <end position="242"/>
    </location>
</feature>
<organism>
    <name type="scientific">Physcomitrium patens</name>
    <name type="common">Spreading-leaved earth moss</name>
    <name type="synonym">Physcomitrella patens</name>
    <dbReference type="NCBI Taxonomy" id="3218"/>
    <lineage>
        <taxon>Eukaryota</taxon>
        <taxon>Viridiplantae</taxon>
        <taxon>Streptophyta</taxon>
        <taxon>Embryophyta</taxon>
        <taxon>Bryophyta</taxon>
        <taxon>Bryophytina</taxon>
        <taxon>Bryopsida</taxon>
        <taxon>Funariidae</taxon>
        <taxon>Funariales</taxon>
        <taxon>Funariaceae</taxon>
        <taxon>Physcomitrium</taxon>
    </lineage>
</organism>
<sequence length="422" mass="48015">LVELELADVRPRQLDSARLRIVKAQQQARDRRLAAAGPSQQAERLSRLEPQLQMVERGAATFLVGEFQIAEFHRERPIRQRSSRPVLDQRLRRQQIAHAHEAGVRFLQILQLGADLLDRLRQLLRIIEHQIDGADRQAALAVLPQDRADDERRRVAEREHQDRRAPHHAESEEGPHADRQHAARHLIEAVHDVARRSVGPGVLGALQMLPDEAVELGVDLPPVLPHGHVELADPLDDVDGPDDERRHDKSDPEALAEQQRQDAEHQDDVAGQMDDEAGEKIRQRVDVAVHPLDQGARRLRLVEAHIQRQAMLGELRAQLVRRRPAEILAEVGRRYRYSLLKQRKSDEQTRRIVQRRDASLALGTVDEIPDNLRIDQLQPDRDEQQRRKAPQQPALRKNVAGQHLPVDAPALGGLDGTRRLFP</sequence>
<reference evidence="2" key="1">
    <citation type="journal article" date="2008" name="Science">
        <title>The Physcomitrella genome reveals evolutionary insights into the conquest of land by plants.</title>
        <authorList>
            <person name="Rensing S."/>
            <person name="Lang D."/>
            <person name="Zimmer A."/>
            <person name="Terry A."/>
            <person name="Salamov A."/>
            <person name="Shapiro H."/>
            <person name="Nishiyama T."/>
            <person name="Perroud P.-F."/>
            <person name="Lindquist E."/>
            <person name="Kamisugi Y."/>
            <person name="Tanahashi T."/>
            <person name="Sakakibara K."/>
            <person name="Fujita T."/>
            <person name="Oishi K."/>
            <person name="Shin-I T."/>
            <person name="Kuroki Y."/>
            <person name="Toyoda A."/>
            <person name="Suzuki Y."/>
            <person name="Hashimoto A."/>
            <person name="Yamaguchi K."/>
            <person name="Sugano A."/>
            <person name="Kohara Y."/>
            <person name="Fujiyama A."/>
            <person name="Anterola A."/>
            <person name="Aoki S."/>
            <person name="Ashton N."/>
            <person name="Barbazuk W.B."/>
            <person name="Barker E."/>
            <person name="Bennetzen J."/>
            <person name="Bezanilla M."/>
            <person name="Blankenship R."/>
            <person name="Cho S.H."/>
            <person name="Dutcher S."/>
            <person name="Estelle M."/>
            <person name="Fawcett J.A."/>
            <person name="Gundlach H."/>
            <person name="Hanada K."/>
            <person name="Heyl A."/>
            <person name="Hicks K.A."/>
            <person name="Hugh J."/>
            <person name="Lohr M."/>
            <person name="Mayer K."/>
            <person name="Melkozernov A."/>
            <person name="Murata T."/>
            <person name="Nelson D."/>
            <person name="Pils B."/>
            <person name="Prigge M."/>
            <person name="Reiss B."/>
            <person name="Renner T."/>
            <person name="Rombauts S."/>
            <person name="Rushton P."/>
            <person name="Sanderfoot A."/>
            <person name="Schween G."/>
            <person name="Shiu S.-H."/>
            <person name="Stueber K."/>
            <person name="Theodoulou F.L."/>
            <person name="Tu H."/>
            <person name="Van de Peer Y."/>
            <person name="Verrier P.J."/>
            <person name="Waters E."/>
            <person name="Wood A."/>
            <person name="Yang L."/>
            <person name="Cove D."/>
            <person name="Cuming A."/>
            <person name="Hasebe M."/>
            <person name="Lucas S."/>
            <person name="Mishler D.B."/>
            <person name="Reski R."/>
            <person name="Grigoriev I."/>
            <person name="Quatrano R.S."/>
            <person name="Boore J.L."/>
        </authorList>
    </citation>
    <scope>NUCLEOTIDE SEQUENCE [LARGE SCALE GENOMIC DNA]</scope>
</reference>
<feature type="compositionally biased region" description="Basic and acidic residues" evidence="1">
    <location>
        <begin position="243"/>
        <end position="252"/>
    </location>
</feature>
<gene>
    <name evidence="2" type="ORF">PHYPADRAFT_103878</name>
</gene>
<feature type="region of interest" description="Disordered" evidence="1">
    <location>
        <begin position="378"/>
        <end position="422"/>
    </location>
</feature>
<evidence type="ECO:0000256" key="1">
    <source>
        <dbReference type="SAM" id="MobiDB-lite"/>
    </source>
</evidence>
<proteinExistence type="predicted"/>
<evidence type="ECO:0000313" key="2">
    <source>
        <dbReference type="EMBL" id="EDQ48390.1"/>
    </source>
</evidence>
<feature type="region of interest" description="Disordered" evidence="1">
    <location>
        <begin position="144"/>
        <end position="181"/>
    </location>
</feature>
<dbReference type="HOGENOM" id="CLU_651507_0_0_1"/>